<evidence type="ECO:0000259" key="2">
    <source>
        <dbReference type="Pfam" id="PF00565"/>
    </source>
</evidence>
<dbReference type="AlphaFoldDB" id="A0A3B1A6L1"/>
<accession>A0A3B1A6L1</accession>
<organism evidence="3">
    <name type="scientific">hydrothermal vent metagenome</name>
    <dbReference type="NCBI Taxonomy" id="652676"/>
    <lineage>
        <taxon>unclassified sequences</taxon>
        <taxon>metagenomes</taxon>
        <taxon>ecological metagenomes</taxon>
    </lineage>
</organism>
<evidence type="ECO:0000313" key="3">
    <source>
        <dbReference type="EMBL" id="VAW89384.1"/>
    </source>
</evidence>
<dbReference type="Gene3D" id="2.40.50.90">
    <property type="match status" value="1"/>
</dbReference>
<sequence length="64" mass="7839">MTQQQRSVADRLVERGFAWVYRRYNSSSELIKKEARAKRERRGLWQNSQPTPPWLWRQKAKLKH</sequence>
<reference evidence="3" key="1">
    <citation type="submission" date="2018-06" db="EMBL/GenBank/DDBJ databases">
        <authorList>
            <person name="Zhirakovskaya E."/>
        </authorList>
    </citation>
    <scope>NUCLEOTIDE SEQUENCE</scope>
</reference>
<dbReference type="InterPro" id="IPR035437">
    <property type="entry name" value="SNase_OB-fold_sf"/>
</dbReference>
<gene>
    <name evidence="3" type="ORF">MNBD_GAMMA18-720</name>
</gene>
<proteinExistence type="predicted"/>
<dbReference type="EMBL" id="UOFP01000267">
    <property type="protein sequence ID" value="VAW89384.1"/>
    <property type="molecule type" value="Genomic_DNA"/>
</dbReference>
<protein>
    <recommendedName>
        <fullName evidence="2">TNase-like domain-containing protein</fullName>
    </recommendedName>
</protein>
<dbReference type="SUPFAM" id="SSF50199">
    <property type="entry name" value="Staphylococcal nuclease"/>
    <property type="match status" value="1"/>
</dbReference>
<dbReference type="Pfam" id="PF00565">
    <property type="entry name" value="SNase"/>
    <property type="match status" value="1"/>
</dbReference>
<name>A0A3B1A6L1_9ZZZZ</name>
<feature type="region of interest" description="Disordered" evidence="1">
    <location>
        <begin position="37"/>
        <end position="64"/>
    </location>
</feature>
<dbReference type="InterPro" id="IPR016071">
    <property type="entry name" value="Staphylococal_nuclease_OB-fold"/>
</dbReference>
<feature type="domain" description="TNase-like" evidence="2">
    <location>
        <begin position="3"/>
        <end position="47"/>
    </location>
</feature>
<evidence type="ECO:0000256" key="1">
    <source>
        <dbReference type="SAM" id="MobiDB-lite"/>
    </source>
</evidence>